<evidence type="ECO:0000256" key="1">
    <source>
        <dbReference type="ARBA" id="ARBA00022598"/>
    </source>
</evidence>
<proteinExistence type="predicted"/>
<keyword evidence="1 3" id="KW-0436">Ligase</keyword>
<comment type="caution">
    <text evidence="3">The sequence shown here is derived from an EMBL/GenBank/DDBJ whole genome shotgun (WGS) entry which is preliminary data.</text>
</comment>
<dbReference type="PANTHER" id="PTHR12835:SF5">
    <property type="entry name" value="BIOTIN--PROTEIN LIGASE"/>
    <property type="match status" value="1"/>
</dbReference>
<name>A0ABQ3I367_9BACT</name>
<dbReference type="RefSeq" id="WP_189629496.1">
    <property type="nucleotide sequence ID" value="NZ_BNAG01000002.1"/>
</dbReference>
<dbReference type="InterPro" id="IPR004143">
    <property type="entry name" value="BPL_LPL_catalytic"/>
</dbReference>
<protein>
    <submittedName>
        <fullName evidence="3">Biotin--[acetyl-CoA-carboxylase] ligase</fullName>
    </submittedName>
</protein>
<accession>A0ABQ3I367</accession>
<dbReference type="NCBIfam" id="TIGR00121">
    <property type="entry name" value="birA_ligase"/>
    <property type="match status" value="1"/>
</dbReference>
<dbReference type="GO" id="GO:0016874">
    <property type="term" value="F:ligase activity"/>
    <property type="evidence" value="ECO:0007669"/>
    <property type="project" value="UniProtKB-KW"/>
</dbReference>
<feature type="domain" description="BPL/LPL catalytic" evidence="2">
    <location>
        <begin position="1"/>
        <end position="172"/>
    </location>
</feature>
<sequence length="236" mass="26374">MPSCHSTNDSARELLQNTATTEGAIIVTDEQTKGKGQRGNAWLTNPGENLTLSLVLKPSFLRLAQQFYLNMISSLAVRDTIAGLLPGAVVVVKWPNDVYLNGKKVSGILIENSLKKEVLDNSVVGIGLNVNQQKWSLEGAVSLSTVAGHQFALSLVFERLLECLEAYYLKLKAGRYEEIKQLYLQHLLGYRQRRKYRSEVVFDGIIEDVTDAGLLKMRTSGGTEYFDFKAIEFIWN</sequence>
<dbReference type="Proteomes" id="UP000658258">
    <property type="component" value="Unassembled WGS sequence"/>
</dbReference>
<dbReference type="Pfam" id="PF03099">
    <property type="entry name" value="BPL_LplA_LipB"/>
    <property type="match status" value="1"/>
</dbReference>
<evidence type="ECO:0000313" key="4">
    <source>
        <dbReference type="Proteomes" id="UP000658258"/>
    </source>
</evidence>
<dbReference type="Gene3D" id="3.30.930.10">
    <property type="entry name" value="Bira Bifunctional Protein, Domain 2"/>
    <property type="match status" value="1"/>
</dbReference>
<dbReference type="InterPro" id="IPR045864">
    <property type="entry name" value="aa-tRNA-synth_II/BPL/LPL"/>
</dbReference>
<dbReference type="InterPro" id="IPR004408">
    <property type="entry name" value="Biotin_CoA_COase_ligase"/>
</dbReference>
<dbReference type="PROSITE" id="PS51733">
    <property type="entry name" value="BPL_LPL_CATALYTIC"/>
    <property type="match status" value="1"/>
</dbReference>
<dbReference type="SUPFAM" id="SSF55681">
    <property type="entry name" value="Class II aaRS and biotin synthetases"/>
    <property type="match status" value="1"/>
</dbReference>
<gene>
    <name evidence="3" type="ORF">GCM10011340_13750</name>
</gene>
<dbReference type="EMBL" id="BNAG01000002">
    <property type="protein sequence ID" value="GHE60197.1"/>
    <property type="molecule type" value="Genomic_DNA"/>
</dbReference>
<reference evidence="4" key="1">
    <citation type="journal article" date="2019" name="Int. J. Syst. Evol. Microbiol.">
        <title>The Global Catalogue of Microorganisms (GCM) 10K type strain sequencing project: providing services to taxonomists for standard genome sequencing and annotation.</title>
        <authorList>
            <consortium name="The Broad Institute Genomics Platform"/>
            <consortium name="The Broad Institute Genome Sequencing Center for Infectious Disease"/>
            <person name="Wu L."/>
            <person name="Ma J."/>
        </authorList>
    </citation>
    <scope>NUCLEOTIDE SEQUENCE [LARGE SCALE GENOMIC DNA]</scope>
    <source>
        <strain evidence="4">CGMCC 1.15111</strain>
    </source>
</reference>
<keyword evidence="4" id="KW-1185">Reference proteome</keyword>
<dbReference type="CDD" id="cd16442">
    <property type="entry name" value="BPL"/>
    <property type="match status" value="1"/>
</dbReference>
<organism evidence="3 4">
    <name type="scientific">Roseivirga thermotolerans</name>
    <dbReference type="NCBI Taxonomy" id="1758176"/>
    <lineage>
        <taxon>Bacteria</taxon>
        <taxon>Pseudomonadati</taxon>
        <taxon>Bacteroidota</taxon>
        <taxon>Cytophagia</taxon>
        <taxon>Cytophagales</taxon>
        <taxon>Roseivirgaceae</taxon>
        <taxon>Roseivirga</taxon>
    </lineage>
</organism>
<evidence type="ECO:0000259" key="2">
    <source>
        <dbReference type="PROSITE" id="PS51733"/>
    </source>
</evidence>
<dbReference type="PANTHER" id="PTHR12835">
    <property type="entry name" value="BIOTIN PROTEIN LIGASE"/>
    <property type="match status" value="1"/>
</dbReference>
<evidence type="ECO:0000313" key="3">
    <source>
        <dbReference type="EMBL" id="GHE60197.1"/>
    </source>
</evidence>